<dbReference type="Gene3D" id="2.40.30.30">
    <property type="entry name" value="Riboflavin kinase-like"/>
    <property type="match status" value="1"/>
</dbReference>
<keyword evidence="15" id="KW-0067">ATP-binding</keyword>
<dbReference type="Proteomes" id="UP000249794">
    <property type="component" value="Unassembled WGS sequence"/>
</dbReference>
<dbReference type="GO" id="GO:0003919">
    <property type="term" value="F:FMN adenylyltransferase activity"/>
    <property type="evidence" value="ECO:0007669"/>
    <property type="project" value="UniProtKB-EC"/>
</dbReference>
<dbReference type="FunFam" id="2.40.30.30:FF:000003">
    <property type="entry name" value="Riboflavin biosynthesis protein"/>
    <property type="match status" value="1"/>
</dbReference>
<dbReference type="CDD" id="cd02064">
    <property type="entry name" value="FAD_synthetase_N"/>
    <property type="match status" value="1"/>
</dbReference>
<reference evidence="21 22" key="2">
    <citation type="submission" date="2018-06" db="EMBL/GenBank/DDBJ databases">
        <title>Metagenomic assembly of (sub)arctic Cyanobacteria and their associated microbiome from non-axenic cultures.</title>
        <authorList>
            <person name="Baurain D."/>
        </authorList>
    </citation>
    <scope>NUCLEOTIDE SEQUENCE [LARGE SCALE GENOMIC DNA]</scope>
    <source>
        <strain evidence="21">ULC027bin1</strain>
    </source>
</reference>
<evidence type="ECO:0000256" key="1">
    <source>
        <dbReference type="ARBA" id="ARBA00002121"/>
    </source>
</evidence>
<reference evidence="22" key="1">
    <citation type="submission" date="2018-04" db="EMBL/GenBank/DDBJ databases">
        <authorList>
            <person name="Cornet L."/>
        </authorList>
    </citation>
    <scope>NUCLEOTIDE SEQUENCE [LARGE SCALE GENOMIC DNA]</scope>
</reference>
<evidence type="ECO:0000256" key="9">
    <source>
        <dbReference type="ARBA" id="ARBA00022643"/>
    </source>
</evidence>
<dbReference type="Pfam" id="PF06574">
    <property type="entry name" value="FAD_syn"/>
    <property type="match status" value="2"/>
</dbReference>
<feature type="domain" description="Riboflavin kinase" evidence="20">
    <location>
        <begin position="235"/>
        <end position="363"/>
    </location>
</feature>
<organism evidence="21 22">
    <name type="scientific">Phormidesmis priestleyi</name>
    <dbReference type="NCBI Taxonomy" id="268141"/>
    <lineage>
        <taxon>Bacteria</taxon>
        <taxon>Bacillati</taxon>
        <taxon>Cyanobacteriota</taxon>
        <taxon>Cyanophyceae</taxon>
        <taxon>Leptolyngbyales</taxon>
        <taxon>Leptolyngbyaceae</taxon>
        <taxon>Phormidesmis</taxon>
    </lineage>
</organism>
<evidence type="ECO:0000256" key="4">
    <source>
        <dbReference type="ARBA" id="ARBA00010214"/>
    </source>
</evidence>
<dbReference type="UniPathway" id="UPA00276">
    <property type="reaction ID" value="UER00406"/>
</dbReference>
<dbReference type="AlphaFoldDB" id="A0A2W4ZCA8"/>
<dbReference type="Pfam" id="PF01687">
    <property type="entry name" value="Flavokinase"/>
    <property type="match status" value="1"/>
</dbReference>
<keyword evidence="13 21" id="KW-0418">Kinase</keyword>
<evidence type="ECO:0000256" key="3">
    <source>
        <dbReference type="ARBA" id="ARBA00005201"/>
    </source>
</evidence>
<evidence type="ECO:0000256" key="13">
    <source>
        <dbReference type="ARBA" id="ARBA00022777"/>
    </source>
</evidence>
<dbReference type="NCBIfam" id="TIGR00083">
    <property type="entry name" value="ribF"/>
    <property type="match status" value="1"/>
</dbReference>
<evidence type="ECO:0000256" key="2">
    <source>
        <dbReference type="ARBA" id="ARBA00004726"/>
    </source>
</evidence>
<evidence type="ECO:0000256" key="15">
    <source>
        <dbReference type="ARBA" id="ARBA00022840"/>
    </source>
</evidence>
<comment type="catalytic activity">
    <reaction evidence="18">
        <text>riboflavin + ATP = FMN + ADP + H(+)</text>
        <dbReference type="Rhea" id="RHEA:14357"/>
        <dbReference type="ChEBI" id="CHEBI:15378"/>
        <dbReference type="ChEBI" id="CHEBI:30616"/>
        <dbReference type="ChEBI" id="CHEBI:57986"/>
        <dbReference type="ChEBI" id="CHEBI:58210"/>
        <dbReference type="ChEBI" id="CHEBI:456216"/>
        <dbReference type="EC" id="2.7.1.26"/>
    </reaction>
</comment>
<comment type="function">
    <text evidence="1">Catalyzes the phosphorylation of riboflavin to FMN followed by the adenylation of FMN to FAD.</text>
</comment>
<keyword evidence="16" id="KW-0511">Multifunctional enzyme</keyword>
<evidence type="ECO:0000256" key="18">
    <source>
        <dbReference type="ARBA" id="ARBA00047880"/>
    </source>
</evidence>
<dbReference type="NCBIfam" id="NF004160">
    <property type="entry name" value="PRK05627.1-3"/>
    <property type="match status" value="1"/>
</dbReference>
<keyword evidence="11" id="KW-0548">Nucleotidyltransferase</keyword>
<dbReference type="GO" id="GO:0006747">
    <property type="term" value="P:FAD biosynthetic process"/>
    <property type="evidence" value="ECO:0007669"/>
    <property type="project" value="UniProtKB-UniPathway"/>
</dbReference>
<keyword evidence="9" id="KW-0288">FMN</keyword>
<evidence type="ECO:0000256" key="5">
    <source>
        <dbReference type="ARBA" id="ARBA00012105"/>
    </source>
</evidence>
<dbReference type="GO" id="GO:0005524">
    <property type="term" value="F:ATP binding"/>
    <property type="evidence" value="ECO:0007669"/>
    <property type="project" value="UniProtKB-KW"/>
</dbReference>
<evidence type="ECO:0000256" key="17">
    <source>
        <dbReference type="ARBA" id="ARBA00032176"/>
    </source>
</evidence>
<keyword evidence="10" id="KW-0808">Transferase</keyword>
<evidence type="ECO:0000256" key="10">
    <source>
        <dbReference type="ARBA" id="ARBA00022679"/>
    </source>
</evidence>
<dbReference type="InterPro" id="IPR023465">
    <property type="entry name" value="Riboflavin_kinase_dom_sf"/>
</dbReference>
<dbReference type="UniPathway" id="UPA00277">
    <property type="reaction ID" value="UER00407"/>
</dbReference>
<dbReference type="Gene3D" id="3.40.50.620">
    <property type="entry name" value="HUPs"/>
    <property type="match status" value="1"/>
</dbReference>
<keyword evidence="12" id="KW-0547">Nucleotide-binding</keyword>
<evidence type="ECO:0000256" key="14">
    <source>
        <dbReference type="ARBA" id="ARBA00022827"/>
    </source>
</evidence>
<comment type="catalytic activity">
    <reaction evidence="19">
        <text>FMN + ATP + H(+) = FAD + diphosphate</text>
        <dbReference type="Rhea" id="RHEA:17237"/>
        <dbReference type="ChEBI" id="CHEBI:15378"/>
        <dbReference type="ChEBI" id="CHEBI:30616"/>
        <dbReference type="ChEBI" id="CHEBI:33019"/>
        <dbReference type="ChEBI" id="CHEBI:57692"/>
        <dbReference type="ChEBI" id="CHEBI:58210"/>
        <dbReference type="EC" id="2.7.7.2"/>
    </reaction>
</comment>
<evidence type="ECO:0000256" key="11">
    <source>
        <dbReference type="ARBA" id="ARBA00022695"/>
    </source>
</evidence>
<evidence type="ECO:0000256" key="12">
    <source>
        <dbReference type="ARBA" id="ARBA00022741"/>
    </source>
</evidence>
<dbReference type="GO" id="GO:0009398">
    <property type="term" value="P:FMN biosynthetic process"/>
    <property type="evidence" value="ECO:0007669"/>
    <property type="project" value="UniProtKB-UniPathway"/>
</dbReference>
<dbReference type="InterPro" id="IPR015864">
    <property type="entry name" value="FAD_synthase"/>
</dbReference>
<gene>
    <name evidence="21" type="ORF">DCF15_09055</name>
</gene>
<dbReference type="InterPro" id="IPR023468">
    <property type="entry name" value="Riboflavin_kinase"/>
</dbReference>
<dbReference type="PANTHER" id="PTHR22749">
    <property type="entry name" value="RIBOFLAVIN KINASE/FMN ADENYLYLTRANSFERASE"/>
    <property type="match status" value="1"/>
</dbReference>
<dbReference type="GO" id="GO:0009231">
    <property type="term" value="P:riboflavin biosynthetic process"/>
    <property type="evidence" value="ECO:0007669"/>
    <property type="project" value="InterPro"/>
</dbReference>
<dbReference type="SUPFAM" id="SSF82114">
    <property type="entry name" value="Riboflavin kinase-like"/>
    <property type="match status" value="1"/>
</dbReference>
<evidence type="ECO:0000256" key="8">
    <source>
        <dbReference type="ARBA" id="ARBA00022630"/>
    </source>
</evidence>
<dbReference type="InterPro" id="IPR002606">
    <property type="entry name" value="Riboflavin_kinase_bac"/>
</dbReference>
<dbReference type="EMBL" id="QBMP01000075">
    <property type="protein sequence ID" value="PZO56311.1"/>
    <property type="molecule type" value="Genomic_DNA"/>
</dbReference>
<dbReference type="EC" id="2.7.7.2" evidence="6"/>
<evidence type="ECO:0000259" key="20">
    <source>
        <dbReference type="SMART" id="SM00904"/>
    </source>
</evidence>
<dbReference type="InterPro" id="IPR014729">
    <property type="entry name" value="Rossmann-like_a/b/a_fold"/>
</dbReference>
<comment type="similarity">
    <text evidence="4">Belongs to the RibF family.</text>
</comment>
<protein>
    <recommendedName>
        <fullName evidence="7">Bifunctional riboflavin kinase/FMN adenylyltransferase</fullName>
        <ecNumber evidence="5">2.7.1.26</ecNumber>
        <ecNumber evidence="6">2.7.7.2</ecNumber>
    </recommendedName>
    <alternativeName>
        <fullName evidence="17">Riboflavin biosynthesis protein RibF</fullName>
    </alternativeName>
</protein>
<dbReference type="PANTHER" id="PTHR22749:SF6">
    <property type="entry name" value="RIBOFLAVIN KINASE"/>
    <property type="match status" value="1"/>
</dbReference>
<evidence type="ECO:0000256" key="16">
    <source>
        <dbReference type="ARBA" id="ARBA00023268"/>
    </source>
</evidence>
<evidence type="ECO:0000256" key="19">
    <source>
        <dbReference type="ARBA" id="ARBA00049494"/>
    </source>
</evidence>
<comment type="caution">
    <text evidence="21">The sequence shown here is derived from an EMBL/GenBank/DDBJ whole genome shotgun (WGS) entry which is preliminary data.</text>
</comment>
<accession>A0A2W4ZCA8</accession>
<proteinExistence type="inferred from homology"/>
<comment type="pathway">
    <text evidence="2">Cofactor biosynthesis; FAD biosynthesis; FAD from FMN: step 1/1.</text>
</comment>
<comment type="pathway">
    <text evidence="3">Cofactor biosynthesis; FMN biosynthesis; FMN from riboflavin (ATP route): step 1/1.</text>
</comment>
<name>A0A2W4ZCA8_9CYAN</name>
<sequence length="367" mass="39429">MWITSSLKAAKTPVNIALGNFDGVHLGHQRVMAEILPSLQTAQTVKTTPTAASPMLTSASIAALHRGVIASGYSHLSDHEPLAAADLPIEFSLNPTDPQNYATVVTFLPHPQEYFSGISRPLLTPIAEKIWQLAQLGIAQLVMLPFNRALAELNPEAFVKQILIEGLQVQRISVGNDFRFGKGRGGDAEALQAIAATCGVPVTRVPLLHEKGDRISSSRIRAALQTGELAEATHLLGRPYTLTGRVVKGQQLGRTLGFPTANLQVPIDKYLPGRGVYSVWVYGAAAQPLRGVMNIGDRPTVNQVNGQTLSVEVHILDWAGDLYGQLLTVSLEGFVRPEQKFDSLAQLKAQIAADCQVAIATLSQSIS</sequence>
<evidence type="ECO:0000313" key="21">
    <source>
        <dbReference type="EMBL" id="PZO56311.1"/>
    </source>
</evidence>
<dbReference type="EC" id="2.7.1.26" evidence="5"/>
<dbReference type="SUPFAM" id="SSF52374">
    <property type="entry name" value="Nucleotidylyl transferase"/>
    <property type="match status" value="1"/>
</dbReference>
<keyword evidence="14" id="KW-0274">FAD</keyword>
<dbReference type="SMART" id="SM00904">
    <property type="entry name" value="Flavokinase"/>
    <property type="match status" value="1"/>
</dbReference>
<dbReference type="GO" id="GO:0008531">
    <property type="term" value="F:riboflavin kinase activity"/>
    <property type="evidence" value="ECO:0007669"/>
    <property type="project" value="UniProtKB-EC"/>
</dbReference>
<dbReference type="InterPro" id="IPR015865">
    <property type="entry name" value="Riboflavin_kinase_bac/euk"/>
</dbReference>
<evidence type="ECO:0000256" key="6">
    <source>
        <dbReference type="ARBA" id="ARBA00012393"/>
    </source>
</evidence>
<evidence type="ECO:0000313" key="22">
    <source>
        <dbReference type="Proteomes" id="UP000249794"/>
    </source>
</evidence>
<keyword evidence="8" id="KW-0285">Flavoprotein</keyword>
<evidence type="ECO:0000256" key="7">
    <source>
        <dbReference type="ARBA" id="ARBA00018483"/>
    </source>
</evidence>